<evidence type="ECO:0000256" key="4">
    <source>
        <dbReference type="ARBA" id="ARBA00023134"/>
    </source>
</evidence>
<reference evidence="8" key="1">
    <citation type="submission" date="2015-09" db="EMBL/GenBank/DDBJ databases">
        <authorList>
            <consortium name="Pathogen Informatics"/>
        </authorList>
    </citation>
    <scope>NUCLEOTIDE SEQUENCE [LARGE SCALE GENOMIC DNA]</scope>
    <source>
        <strain evidence="8">Lake Konstanz</strain>
    </source>
</reference>
<evidence type="ECO:0000259" key="6">
    <source>
        <dbReference type="Pfam" id="PF01926"/>
    </source>
</evidence>
<feature type="compositionally biased region" description="Basic residues" evidence="5">
    <location>
        <begin position="332"/>
        <end position="344"/>
    </location>
</feature>
<dbReference type="OMA" id="ASHEKQF"/>
<dbReference type="GO" id="GO:0046872">
    <property type="term" value="F:metal ion binding"/>
    <property type="evidence" value="ECO:0007669"/>
    <property type="project" value="UniProtKB-KW"/>
</dbReference>
<feature type="region of interest" description="Disordered" evidence="5">
    <location>
        <begin position="316"/>
        <end position="344"/>
    </location>
</feature>
<dbReference type="PANTHER" id="PTHR11649:SF77">
    <property type="entry name" value="G DOMAIN-CONTAINING PROTEIN"/>
    <property type="match status" value="1"/>
</dbReference>
<dbReference type="InterPro" id="IPR030393">
    <property type="entry name" value="G_ENGB_dom"/>
</dbReference>
<gene>
    <name evidence="7" type="ORF">BSAL_68760</name>
</gene>
<keyword evidence="2" id="KW-0547">Nucleotide-binding</keyword>
<evidence type="ECO:0000256" key="1">
    <source>
        <dbReference type="ARBA" id="ARBA00022723"/>
    </source>
</evidence>
<dbReference type="AlphaFoldDB" id="A0A0S4IVC3"/>
<proteinExistence type="predicted"/>
<protein>
    <submittedName>
        <fullName evidence="7">50S ribosome-bindign GTPase, putative</fullName>
    </submittedName>
</protein>
<dbReference type="SUPFAM" id="SSF52540">
    <property type="entry name" value="P-loop containing nucleoside triphosphate hydrolases"/>
    <property type="match status" value="1"/>
</dbReference>
<evidence type="ECO:0000313" key="8">
    <source>
        <dbReference type="Proteomes" id="UP000051952"/>
    </source>
</evidence>
<evidence type="ECO:0000256" key="5">
    <source>
        <dbReference type="SAM" id="MobiDB-lite"/>
    </source>
</evidence>
<dbReference type="GO" id="GO:0005525">
    <property type="term" value="F:GTP binding"/>
    <property type="evidence" value="ECO:0007669"/>
    <property type="project" value="UniProtKB-KW"/>
</dbReference>
<dbReference type="OrthoDB" id="391988at2759"/>
<dbReference type="InterPro" id="IPR027417">
    <property type="entry name" value="P-loop_NTPase"/>
</dbReference>
<organism evidence="7 8">
    <name type="scientific">Bodo saltans</name>
    <name type="common">Flagellated protozoan</name>
    <dbReference type="NCBI Taxonomy" id="75058"/>
    <lineage>
        <taxon>Eukaryota</taxon>
        <taxon>Discoba</taxon>
        <taxon>Euglenozoa</taxon>
        <taxon>Kinetoplastea</taxon>
        <taxon>Metakinetoplastina</taxon>
        <taxon>Eubodonida</taxon>
        <taxon>Bodonidae</taxon>
        <taxon>Bodo</taxon>
    </lineage>
</organism>
<dbReference type="VEuPathDB" id="TriTrypDB:BSAL_68760"/>
<dbReference type="CDD" id="cd01876">
    <property type="entry name" value="YihA_EngB"/>
    <property type="match status" value="1"/>
</dbReference>
<name>A0A0S4IVC3_BODSA</name>
<dbReference type="Proteomes" id="UP000051952">
    <property type="component" value="Unassembled WGS sequence"/>
</dbReference>
<evidence type="ECO:0000256" key="2">
    <source>
        <dbReference type="ARBA" id="ARBA00022741"/>
    </source>
</evidence>
<dbReference type="EMBL" id="CYKH01000481">
    <property type="protein sequence ID" value="CUF99194.1"/>
    <property type="molecule type" value="Genomic_DNA"/>
</dbReference>
<sequence>MLRKTLLQFQLSRRDHRIVVPASLTTIPSKSSRKSGELRDLKPSVELANFIGNGGAQELKSRVKLNEFSGAVNRQNETIWKDSRSHLRRQEALVEKFGIEGAVRETLQPTGVSFTKELNSRPLDRKILEEIYRGLHGRRVERKLKRGVNWEHWIAKGDGTAPVYNTSQKAQQMFGYGGKLEKIASASHEKQFPSSNPQNRGRRYHRGGAIKETSSSTSAAPFASGQIPEVAFIGRTNSGKSSLINALLNSFICPYGHLQGTTKTCDFYSVAGRLTLVDLPGYGYYNPLSTSQLDAENAIRVMKQFLNECSQLDNNDNPSAVEGKNATSSSSFHHHHHHHRRHSLEKRNIKRVFVCISSRGMQHLDIQYLELLEKNNIPFSVVLTKTDRAPIRFLARLADFTRCQLVHYKNCKELFLVSSLRLAGVDKLQELIAGVSLVKKFDDDSVSMSFDQIV</sequence>
<evidence type="ECO:0000256" key="3">
    <source>
        <dbReference type="ARBA" id="ARBA00022842"/>
    </source>
</evidence>
<feature type="domain" description="G" evidence="6">
    <location>
        <begin position="229"/>
        <end position="385"/>
    </location>
</feature>
<dbReference type="Pfam" id="PF01926">
    <property type="entry name" value="MMR_HSR1"/>
    <property type="match status" value="1"/>
</dbReference>
<keyword evidence="3" id="KW-0460">Magnesium</keyword>
<keyword evidence="4" id="KW-0342">GTP-binding</keyword>
<evidence type="ECO:0000313" key="7">
    <source>
        <dbReference type="EMBL" id="CUF99194.1"/>
    </source>
</evidence>
<keyword evidence="8" id="KW-1185">Reference proteome</keyword>
<dbReference type="PANTHER" id="PTHR11649">
    <property type="entry name" value="MSS1/TRME-RELATED GTP-BINDING PROTEIN"/>
    <property type="match status" value="1"/>
</dbReference>
<dbReference type="Gene3D" id="3.40.50.300">
    <property type="entry name" value="P-loop containing nucleotide triphosphate hydrolases"/>
    <property type="match status" value="1"/>
</dbReference>
<keyword evidence="1" id="KW-0479">Metal-binding</keyword>
<dbReference type="InterPro" id="IPR006073">
    <property type="entry name" value="GTP-bd"/>
</dbReference>
<accession>A0A0S4IVC3</accession>